<name>Q23Q49_TETTS</name>
<feature type="signal peptide" evidence="1">
    <location>
        <begin position="1"/>
        <end position="19"/>
    </location>
</feature>
<gene>
    <name evidence="2" type="ORF">TTHERM_00583400</name>
</gene>
<dbReference type="GeneID" id="7843456"/>
<reference evidence="3" key="1">
    <citation type="journal article" date="2006" name="PLoS Biol.">
        <title>Macronuclear genome sequence of the ciliate Tetrahymena thermophila, a model eukaryote.</title>
        <authorList>
            <person name="Eisen J.A."/>
            <person name="Coyne R.S."/>
            <person name="Wu M."/>
            <person name="Wu D."/>
            <person name="Thiagarajan M."/>
            <person name="Wortman J.R."/>
            <person name="Badger J.H."/>
            <person name="Ren Q."/>
            <person name="Amedeo P."/>
            <person name="Jones K.M."/>
            <person name="Tallon L.J."/>
            <person name="Delcher A.L."/>
            <person name="Salzberg S.L."/>
            <person name="Silva J.C."/>
            <person name="Haas B.J."/>
            <person name="Majoros W.H."/>
            <person name="Farzad M."/>
            <person name="Carlton J.M."/>
            <person name="Smith R.K. Jr."/>
            <person name="Garg J."/>
            <person name="Pearlman R.E."/>
            <person name="Karrer K.M."/>
            <person name="Sun L."/>
            <person name="Manning G."/>
            <person name="Elde N.C."/>
            <person name="Turkewitz A.P."/>
            <person name="Asai D.J."/>
            <person name="Wilkes D.E."/>
            <person name="Wang Y."/>
            <person name="Cai H."/>
            <person name="Collins K."/>
            <person name="Stewart B.A."/>
            <person name="Lee S.R."/>
            <person name="Wilamowska K."/>
            <person name="Weinberg Z."/>
            <person name="Ruzzo W.L."/>
            <person name="Wloga D."/>
            <person name="Gaertig J."/>
            <person name="Frankel J."/>
            <person name="Tsao C.-C."/>
            <person name="Gorovsky M.A."/>
            <person name="Keeling P.J."/>
            <person name="Waller R.F."/>
            <person name="Patron N.J."/>
            <person name="Cherry J.M."/>
            <person name="Stover N.A."/>
            <person name="Krieger C.J."/>
            <person name="del Toro C."/>
            <person name="Ryder H.F."/>
            <person name="Williamson S.C."/>
            <person name="Barbeau R.A."/>
            <person name="Hamilton E.P."/>
            <person name="Orias E."/>
        </authorList>
    </citation>
    <scope>NUCLEOTIDE SEQUENCE [LARGE SCALE GENOMIC DNA]</scope>
    <source>
        <strain evidence="3">SB210</strain>
    </source>
</reference>
<dbReference type="EMBL" id="GG662649">
    <property type="protein sequence ID" value="EAR98735.1"/>
    <property type="molecule type" value="Genomic_DNA"/>
</dbReference>
<evidence type="ECO:0000313" key="2">
    <source>
        <dbReference type="EMBL" id="EAR98735.1"/>
    </source>
</evidence>
<dbReference type="HOGENOM" id="CLU_144474_0_0_1"/>
<keyword evidence="2" id="KW-0472">Membrane</keyword>
<keyword evidence="2" id="KW-0812">Transmembrane</keyword>
<organism evidence="2 3">
    <name type="scientific">Tetrahymena thermophila (strain SB210)</name>
    <dbReference type="NCBI Taxonomy" id="312017"/>
    <lineage>
        <taxon>Eukaryota</taxon>
        <taxon>Sar</taxon>
        <taxon>Alveolata</taxon>
        <taxon>Ciliophora</taxon>
        <taxon>Intramacronucleata</taxon>
        <taxon>Oligohymenophorea</taxon>
        <taxon>Hymenostomatida</taxon>
        <taxon>Tetrahymenina</taxon>
        <taxon>Tetrahymenidae</taxon>
        <taxon>Tetrahymena</taxon>
    </lineage>
</organism>
<evidence type="ECO:0000313" key="3">
    <source>
        <dbReference type="Proteomes" id="UP000009168"/>
    </source>
</evidence>
<keyword evidence="3" id="KW-1185">Reference proteome</keyword>
<dbReference type="InParanoid" id="Q23Q49"/>
<evidence type="ECO:0000256" key="1">
    <source>
        <dbReference type="SAM" id="SignalP"/>
    </source>
</evidence>
<sequence length="141" mass="16279">MNKFVAITTVLFLISIGTGVLLIQGDKTDVAVTRQVTFAEYQDCMDKNINQNNPCLKEGDTYGMVQQAKNYFASQPACIKFMEYSNSVYTSNQQNTAYINSHWYYNDCYNSNELKTIALRYYECLYKQFLEPQLQLCSGLY</sequence>
<protein>
    <submittedName>
        <fullName evidence="2">Transmembrane protein, putative</fullName>
    </submittedName>
</protein>
<feature type="chain" id="PRO_5004201855" evidence="1">
    <location>
        <begin position="20"/>
        <end position="141"/>
    </location>
</feature>
<keyword evidence="1" id="KW-0732">Signal</keyword>
<dbReference type="AlphaFoldDB" id="Q23Q49"/>
<dbReference type="KEGG" id="tet:TTHERM_00583400"/>
<dbReference type="Proteomes" id="UP000009168">
    <property type="component" value="Unassembled WGS sequence"/>
</dbReference>
<dbReference type="RefSeq" id="XP_001018980.1">
    <property type="nucleotide sequence ID" value="XM_001018980.2"/>
</dbReference>
<proteinExistence type="predicted"/>
<accession>Q23Q49</accession>